<feature type="domain" description="Methyl-accepting transducer" evidence="11">
    <location>
        <begin position="419"/>
        <end position="676"/>
    </location>
</feature>
<proteinExistence type="inferred from homology"/>
<evidence type="ECO:0000256" key="3">
    <source>
        <dbReference type="ARBA" id="ARBA00022500"/>
    </source>
</evidence>
<dbReference type="InterPro" id="IPR003660">
    <property type="entry name" value="HAMP_dom"/>
</dbReference>
<evidence type="ECO:0000259" key="11">
    <source>
        <dbReference type="PROSITE" id="PS50111"/>
    </source>
</evidence>
<protein>
    <submittedName>
        <fullName evidence="13">Methyl-accepting chemotaxis protein</fullName>
    </submittedName>
</protein>
<evidence type="ECO:0000256" key="10">
    <source>
        <dbReference type="SAM" id="Phobius"/>
    </source>
</evidence>
<keyword evidence="14" id="KW-1185">Reference proteome</keyword>
<dbReference type="GO" id="GO:0005886">
    <property type="term" value="C:plasma membrane"/>
    <property type="evidence" value="ECO:0007669"/>
    <property type="project" value="UniProtKB-SubCell"/>
</dbReference>
<dbReference type="PANTHER" id="PTHR32089">
    <property type="entry name" value="METHYL-ACCEPTING CHEMOTAXIS PROTEIN MCPB"/>
    <property type="match status" value="1"/>
</dbReference>
<dbReference type="PANTHER" id="PTHR32089:SF112">
    <property type="entry name" value="LYSOZYME-LIKE PROTEIN-RELATED"/>
    <property type="match status" value="1"/>
</dbReference>
<evidence type="ECO:0000313" key="13">
    <source>
        <dbReference type="EMBL" id="SHI67045.1"/>
    </source>
</evidence>
<evidence type="ECO:0000259" key="12">
    <source>
        <dbReference type="PROSITE" id="PS50885"/>
    </source>
</evidence>
<dbReference type="PROSITE" id="PS50885">
    <property type="entry name" value="HAMP"/>
    <property type="match status" value="1"/>
</dbReference>
<comment type="subcellular location">
    <subcellularLocation>
        <location evidence="1">Cell membrane</location>
        <topology evidence="1">Multi-pass membrane protein</topology>
    </subcellularLocation>
</comment>
<keyword evidence="3" id="KW-0145">Chemotaxis</keyword>
<feature type="transmembrane region" description="Helical" evidence="10">
    <location>
        <begin position="329"/>
        <end position="348"/>
    </location>
</feature>
<evidence type="ECO:0000256" key="1">
    <source>
        <dbReference type="ARBA" id="ARBA00004651"/>
    </source>
</evidence>
<evidence type="ECO:0000256" key="2">
    <source>
        <dbReference type="ARBA" id="ARBA00022475"/>
    </source>
</evidence>
<dbReference type="GO" id="GO:0007165">
    <property type="term" value="P:signal transduction"/>
    <property type="evidence" value="ECO:0007669"/>
    <property type="project" value="UniProtKB-KW"/>
</dbReference>
<comment type="similarity">
    <text evidence="8">Belongs to the methyl-accepting chemotaxis (MCP) protein family.</text>
</comment>
<feature type="domain" description="HAMP" evidence="12">
    <location>
        <begin position="348"/>
        <end position="400"/>
    </location>
</feature>
<dbReference type="Pfam" id="PF02743">
    <property type="entry name" value="dCache_1"/>
    <property type="match status" value="1"/>
</dbReference>
<dbReference type="Pfam" id="PF00672">
    <property type="entry name" value="HAMP"/>
    <property type="match status" value="1"/>
</dbReference>
<evidence type="ECO:0000256" key="9">
    <source>
        <dbReference type="PROSITE-ProRule" id="PRU00284"/>
    </source>
</evidence>
<dbReference type="SMART" id="SM00283">
    <property type="entry name" value="MA"/>
    <property type="match status" value="1"/>
</dbReference>
<evidence type="ECO:0000256" key="4">
    <source>
        <dbReference type="ARBA" id="ARBA00022692"/>
    </source>
</evidence>
<dbReference type="GO" id="GO:0006935">
    <property type="term" value="P:chemotaxis"/>
    <property type="evidence" value="ECO:0007669"/>
    <property type="project" value="UniProtKB-KW"/>
</dbReference>
<dbReference type="CDD" id="cd06225">
    <property type="entry name" value="HAMP"/>
    <property type="match status" value="1"/>
</dbReference>
<keyword evidence="7 9" id="KW-0807">Transducer</keyword>
<dbReference type="Proteomes" id="UP000324781">
    <property type="component" value="Unassembled WGS sequence"/>
</dbReference>
<keyword evidence="5 10" id="KW-1133">Transmembrane helix</keyword>
<accession>A0A1M6D160</accession>
<dbReference type="EMBL" id="FQZP01000006">
    <property type="protein sequence ID" value="SHI67045.1"/>
    <property type="molecule type" value="Genomic_DNA"/>
</dbReference>
<dbReference type="AlphaFoldDB" id="A0A1M6D160"/>
<dbReference type="Gene3D" id="6.10.340.10">
    <property type="match status" value="1"/>
</dbReference>
<dbReference type="SUPFAM" id="SSF58104">
    <property type="entry name" value="Methyl-accepting chemotaxis protein (MCP) signaling domain"/>
    <property type="match status" value="1"/>
</dbReference>
<gene>
    <name evidence="13" type="ORF">SAMN05444373_100658</name>
</gene>
<evidence type="ECO:0000256" key="6">
    <source>
        <dbReference type="ARBA" id="ARBA00023136"/>
    </source>
</evidence>
<evidence type="ECO:0000256" key="7">
    <source>
        <dbReference type="ARBA" id="ARBA00023224"/>
    </source>
</evidence>
<sequence>MKPLKTNTARKDAGPGKSLSGLLTFRARLILAFMLTILPIILLGQLSYTRASSSIRETAEKTSLETIKQITRYLENTMSVVESAAKQIAEDKDLQRYVVSVNEQYNSAILDARDRLNQMLTSLKARYPEIAEIAVLLGNGRSVITHNSNLAKNALESLQGDSLMNTAQEKNMLWVGEHLQLDALLSNPSSYAMSLIRPIKGAGLSQTRGYIIIDVNDRLAADAFHGVNPGSGSELHLVSPDNRDIVYEMDEESGTLVMSTEAREPITGMDFFAKIAESGSESGAFEDVYKGEEHLVLYTRVGDTGYLLVGLIPTWNFVVSAEAIKGTTLLLTIISASVAILIGLILAMSMGKTLNRLIQASRKAAGGDFTVTFQNHRQDEFGTLAEAFTSMIGNMRQLIENAADTARKVIESAHTVAVTSREAAAASQEVANAVSEISRGATEQAADAEKGSEKMRQLALQINSVSRHAGTIASYSKGAATLVGQGQISASSLESKAKETIRNTQGLIADIRALEENSRQIGKIIVVIDNIASQTNLLSLNAAIEAARAGEAGKGFAVVADEIRKLAEQSAAAAREITKIIKDNGSQTARAVERAEASQNILQDHNAALTDTLKIFDKISRFLGSLGSQVDEITNGVELMNRFKDDATLAIQNISAVSQQIAASTQEVTASSEEQYSSIEQLSAFAQQLDDAARMLSESIARFKVN</sequence>
<keyword evidence="4 10" id="KW-0812">Transmembrane</keyword>
<dbReference type="RefSeq" id="WP_188118338.1">
    <property type="nucleotide sequence ID" value="NZ_FQZP01000006.1"/>
</dbReference>
<dbReference type="Gene3D" id="1.10.287.950">
    <property type="entry name" value="Methyl-accepting chemotaxis protein"/>
    <property type="match status" value="1"/>
</dbReference>
<keyword evidence="6 10" id="KW-0472">Membrane</keyword>
<evidence type="ECO:0000256" key="8">
    <source>
        <dbReference type="ARBA" id="ARBA00029447"/>
    </source>
</evidence>
<dbReference type="CDD" id="cd11386">
    <property type="entry name" value="MCP_signal"/>
    <property type="match status" value="1"/>
</dbReference>
<feature type="transmembrane region" description="Helical" evidence="10">
    <location>
        <begin position="29"/>
        <end position="48"/>
    </location>
</feature>
<evidence type="ECO:0000256" key="5">
    <source>
        <dbReference type="ARBA" id="ARBA00022989"/>
    </source>
</evidence>
<dbReference type="SMART" id="SM00304">
    <property type="entry name" value="HAMP"/>
    <property type="match status" value="2"/>
</dbReference>
<dbReference type="PROSITE" id="PS50111">
    <property type="entry name" value="CHEMOTAXIS_TRANSDUC_2"/>
    <property type="match status" value="1"/>
</dbReference>
<dbReference type="Pfam" id="PF00015">
    <property type="entry name" value="MCPsignal"/>
    <property type="match status" value="1"/>
</dbReference>
<dbReference type="InterPro" id="IPR033479">
    <property type="entry name" value="dCache_1"/>
</dbReference>
<name>A0A1M6D160_9FIRM</name>
<organism evidence="13 14">
    <name type="scientific">Thermoclostridium caenicola</name>
    <dbReference type="NCBI Taxonomy" id="659425"/>
    <lineage>
        <taxon>Bacteria</taxon>
        <taxon>Bacillati</taxon>
        <taxon>Bacillota</taxon>
        <taxon>Clostridia</taxon>
        <taxon>Eubacteriales</taxon>
        <taxon>Oscillospiraceae</taxon>
        <taxon>Thermoclostridium</taxon>
    </lineage>
</organism>
<keyword evidence="2" id="KW-1003">Cell membrane</keyword>
<reference evidence="13 14" key="1">
    <citation type="submission" date="2016-11" db="EMBL/GenBank/DDBJ databases">
        <authorList>
            <person name="Varghese N."/>
            <person name="Submissions S."/>
        </authorList>
    </citation>
    <scope>NUCLEOTIDE SEQUENCE [LARGE SCALE GENOMIC DNA]</scope>
    <source>
        <strain evidence="13 14">DSM 19027</strain>
    </source>
</reference>
<evidence type="ECO:0000313" key="14">
    <source>
        <dbReference type="Proteomes" id="UP000324781"/>
    </source>
</evidence>
<dbReference type="InterPro" id="IPR004089">
    <property type="entry name" value="MCPsignal_dom"/>
</dbReference>